<feature type="coiled-coil region" evidence="1">
    <location>
        <begin position="66"/>
        <end position="107"/>
    </location>
</feature>
<organism evidence="3 4">
    <name type="scientific">Pleuronectes platessa</name>
    <name type="common">European plaice</name>
    <dbReference type="NCBI Taxonomy" id="8262"/>
    <lineage>
        <taxon>Eukaryota</taxon>
        <taxon>Metazoa</taxon>
        <taxon>Chordata</taxon>
        <taxon>Craniata</taxon>
        <taxon>Vertebrata</taxon>
        <taxon>Euteleostomi</taxon>
        <taxon>Actinopterygii</taxon>
        <taxon>Neopterygii</taxon>
        <taxon>Teleostei</taxon>
        <taxon>Neoteleostei</taxon>
        <taxon>Acanthomorphata</taxon>
        <taxon>Carangaria</taxon>
        <taxon>Pleuronectiformes</taxon>
        <taxon>Pleuronectoidei</taxon>
        <taxon>Pleuronectidae</taxon>
        <taxon>Pleuronectes</taxon>
    </lineage>
</organism>
<accession>A0A9N7V269</accession>
<evidence type="ECO:0000256" key="2">
    <source>
        <dbReference type="SAM" id="MobiDB-lite"/>
    </source>
</evidence>
<evidence type="ECO:0000256" key="1">
    <source>
        <dbReference type="SAM" id="Coils"/>
    </source>
</evidence>
<dbReference type="SUPFAM" id="SSF90257">
    <property type="entry name" value="Myosin rod fragments"/>
    <property type="match status" value="1"/>
</dbReference>
<dbReference type="EMBL" id="CADEAL010002635">
    <property type="protein sequence ID" value="CAB1441395.1"/>
    <property type="molecule type" value="Genomic_DNA"/>
</dbReference>
<dbReference type="Proteomes" id="UP001153269">
    <property type="component" value="Unassembled WGS sequence"/>
</dbReference>
<evidence type="ECO:0000313" key="3">
    <source>
        <dbReference type="EMBL" id="CAB1441395.1"/>
    </source>
</evidence>
<proteinExistence type="predicted"/>
<keyword evidence="4" id="KW-1185">Reference proteome</keyword>
<sequence length="134" mass="15093">MPKYQKPKPGPDASDSPDVDPTAEISCKEIDSLASDLKTEILNVHAEFTRVTEEMWKENATFYTRIDDLEEEANGQASRVVALEAKVNRLSTQVTRLTDKTEDLESRQRRDNCRLIGVEEGLGNIRPERAVAEC</sequence>
<reference evidence="3" key="1">
    <citation type="submission" date="2020-03" db="EMBL/GenBank/DDBJ databases">
        <authorList>
            <person name="Weist P."/>
        </authorList>
    </citation>
    <scope>NUCLEOTIDE SEQUENCE</scope>
</reference>
<name>A0A9N7V269_PLEPL</name>
<gene>
    <name evidence="3" type="ORF">PLEPLA_LOCUS29171</name>
</gene>
<keyword evidence="1" id="KW-0175">Coiled coil</keyword>
<dbReference type="AlphaFoldDB" id="A0A9N7V269"/>
<evidence type="ECO:0000313" key="4">
    <source>
        <dbReference type="Proteomes" id="UP001153269"/>
    </source>
</evidence>
<dbReference type="Gene3D" id="1.20.5.1700">
    <property type="match status" value="1"/>
</dbReference>
<comment type="caution">
    <text evidence="3">The sequence shown here is derived from an EMBL/GenBank/DDBJ whole genome shotgun (WGS) entry which is preliminary data.</text>
</comment>
<protein>
    <submittedName>
        <fullName evidence="3">Uncharacterized protein</fullName>
    </submittedName>
</protein>
<feature type="region of interest" description="Disordered" evidence="2">
    <location>
        <begin position="1"/>
        <end position="22"/>
    </location>
</feature>